<comment type="caution">
    <text evidence="2">The sequence shown here is derived from an EMBL/GenBank/DDBJ whole genome shotgun (WGS) entry which is preliminary data.</text>
</comment>
<name>A0ABR3TXG6_9PEZI</name>
<reference evidence="2 3" key="1">
    <citation type="journal article" date="2023" name="Plant Dis.">
        <title>First Report of Diplodia intermedia Causing Canker and Dieback Diseases on Apple Trees in Canada.</title>
        <authorList>
            <person name="Ellouze W."/>
            <person name="Ilyukhin E."/>
            <person name="Sulman M."/>
            <person name="Ali S."/>
        </authorList>
    </citation>
    <scope>NUCLEOTIDE SEQUENCE [LARGE SCALE GENOMIC DNA]</scope>
    <source>
        <strain evidence="2 3">M45-28</strain>
    </source>
</reference>
<evidence type="ECO:0000259" key="1">
    <source>
        <dbReference type="Pfam" id="PF06985"/>
    </source>
</evidence>
<sequence length="343" mass="40008">MPPSRKRPLPAEIHDDLNVRRVRINPDGLRKHYSYTRLRHTDETRLLTIQPGEGETDVHCTLHHVRFSERPVYEALSYTWGGKEKPCRIECGEGSELAVTRNCFNAIKRLRRAARSRTVWIDAVCIDQEDDAERGHQVGIMPSIYREATRVVVYLGEAADESDRAMDYIHLDKWQDDWRKTVPPVAVQKLLERPWFSRIWVLQEVYMAKSVTVMCGEKSLPWEPYFRQLKDWPSQNALVQVPQILNMRTDQWNKSTISRNLLDLLARTRHCNCEDPRDRIFALLSMSSEDSRLGINVDYTISVEELYANLAMHMIERLGLDEALSVVEFEETRRTKSPKIAYP</sequence>
<dbReference type="EMBL" id="JAKEKT020000014">
    <property type="protein sequence ID" value="KAL1646839.1"/>
    <property type="molecule type" value="Genomic_DNA"/>
</dbReference>
<feature type="domain" description="Heterokaryon incompatibility" evidence="1">
    <location>
        <begin position="73"/>
        <end position="204"/>
    </location>
</feature>
<evidence type="ECO:0000313" key="3">
    <source>
        <dbReference type="Proteomes" id="UP001521184"/>
    </source>
</evidence>
<protein>
    <recommendedName>
        <fullName evidence="1">Heterokaryon incompatibility domain-containing protein</fullName>
    </recommendedName>
</protein>
<dbReference type="PANTHER" id="PTHR24148">
    <property type="entry name" value="ANKYRIN REPEAT DOMAIN-CONTAINING PROTEIN 39 HOMOLOG-RELATED"/>
    <property type="match status" value="1"/>
</dbReference>
<proteinExistence type="predicted"/>
<dbReference type="InterPro" id="IPR052895">
    <property type="entry name" value="HetReg/Transcr_Mod"/>
</dbReference>
<evidence type="ECO:0000313" key="2">
    <source>
        <dbReference type="EMBL" id="KAL1646839.1"/>
    </source>
</evidence>
<gene>
    <name evidence="2" type="ORF">SLS58_002974</name>
</gene>
<keyword evidence="3" id="KW-1185">Reference proteome</keyword>
<organism evidence="2 3">
    <name type="scientific">Diplodia intermedia</name>
    <dbReference type="NCBI Taxonomy" id="856260"/>
    <lineage>
        <taxon>Eukaryota</taxon>
        <taxon>Fungi</taxon>
        <taxon>Dikarya</taxon>
        <taxon>Ascomycota</taxon>
        <taxon>Pezizomycotina</taxon>
        <taxon>Dothideomycetes</taxon>
        <taxon>Dothideomycetes incertae sedis</taxon>
        <taxon>Botryosphaeriales</taxon>
        <taxon>Botryosphaeriaceae</taxon>
        <taxon>Diplodia</taxon>
    </lineage>
</organism>
<accession>A0ABR3TXG6</accession>
<dbReference type="Pfam" id="PF06985">
    <property type="entry name" value="HET"/>
    <property type="match status" value="1"/>
</dbReference>
<dbReference type="Proteomes" id="UP001521184">
    <property type="component" value="Unassembled WGS sequence"/>
</dbReference>
<dbReference type="InterPro" id="IPR010730">
    <property type="entry name" value="HET"/>
</dbReference>
<dbReference type="PANTHER" id="PTHR24148:SF64">
    <property type="entry name" value="HETEROKARYON INCOMPATIBILITY DOMAIN-CONTAINING PROTEIN"/>
    <property type="match status" value="1"/>
</dbReference>